<comment type="caution">
    <text evidence="1">The sequence shown here is derived from an EMBL/GenBank/DDBJ whole genome shotgun (WGS) entry which is preliminary data.</text>
</comment>
<dbReference type="InterPro" id="IPR005019">
    <property type="entry name" value="Adenine_glyco"/>
</dbReference>
<keyword evidence="1" id="KW-0326">Glycosidase</keyword>
<proteinExistence type="predicted"/>
<dbReference type="InterPro" id="IPR011257">
    <property type="entry name" value="DNA_glycosylase"/>
</dbReference>
<dbReference type="EMBL" id="JBEPLU010000001">
    <property type="protein sequence ID" value="MET3525739.1"/>
    <property type="molecule type" value="Genomic_DNA"/>
</dbReference>
<dbReference type="PANTHER" id="PTHR30037:SF4">
    <property type="entry name" value="DNA-3-METHYLADENINE GLYCOSYLASE I"/>
    <property type="match status" value="1"/>
</dbReference>
<dbReference type="GO" id="GO:0008725">
    <property type="term" value="F:DNA-3-methyladenine glycosylase activity"/>
    <property type="evidence" value="ECO:0007669"/>
    <property type="project" value="UniProtKB-EC"/>
</dbReference>
<keyword evidence="2" id="KW-1185">Reference proteome</keyword>
<name>A0ABV2EFE4_9CAUL</name>
<dbReference type="RefSeq" id="WP_331927744.1">
    <property type="nucleotide sequence ID" value="NZ_JBEPLU010000001.1"/>
</dbReference>
<gene>
    <name evidence="1" type="ORF">ABID41_000834</name>
</gene>
<evidence type="ECO:0000313" key="2">
    <source>
        <dbReference type="Proteomes" id="UP001549110"/>
    </source>
</evidence>
<evidence type="ECO:0000313" key="1">
    <source>
        <dbReference type="EMBL" id="MET3525739.1"/>
    </source>
</evidence>
<sequence length="196" mass="22160">MTGELIRCGWRGMAGDELYEAYHDTEWGVPEYDSRALWEKLVLDGFQAGLSWITILRKREAFREAFAGFDPEIVARFGEAERAALMANPGIVRSNAKIDAAIASARLYLDMREHGEDFSQFLWSFTNGRVIQNAWTEIGQVPAQTKVAEEMSKALKSKGFKFVGPVIVYAFMQATGFVNDHLTSCHRHDQVKRLAH</sequence>
<reference evidence="1 2" key="1">
    <citation type="submission" date="2024-06" db="EMBL/GenBank/DDBJ databases">
        <title>Genomic Encyclopedia of Type Strains, Phase IV (KMG-IV): sequencing the most valuable type-strain genomes for metagenomic binning, comparative biology and taxonomic classification.</title>
        <authorList>
            <person name="Goeker M."/>
        </authorList>
    </citation>
    <scope>NUCLEOTIDE SEQUENCE [LARGE SCALE GENOMIC DNA]</scope>
    <source>
        <strain evidence="1 2">DSM 17809</strain>
    </source>
</reference>
<dbReference type="Proteomes" id="UP001549110">
    <property type="component" value="Unassembled WGS sequence"/>
</dbReference>
<dbReference type="Gene3D" id="1.10.340.30">
    <property type="entry name" value="Hypothetical protein, domain 2"/>
    <property type="match status" value="1"/>
</dbReference>
<dbReference type="Pfam" id="PF03352">
    <property type="entry name" value="Adenine_glyco"/>
    <property type="match status" value="1"/>
</dbReference>
<dbReference type="EC" id="3.2.2.20" evidence="1"/>
<accession>A0ABV2EFE4</accession>
<dbReference type="PANTHER" id="PTHR30037">
    <property type="entry name" value="DNA-3-METHYLADENINE GLYCOSYLASE 1"/>
    <property type="match status" value="1"/>
</dbReference>
<dbReference type="SUPFAM" id="SSF48150">
    <property type="entry name" value="DNA-glycosylase"/>
    <property type="match status" value="1"/>
</dbReference>
<dbReference type="InterPro" id="IPR052891">
    <property type="entry name" value="DNA-3mA_glycosylase"/>
</dbReference>
<protein>
    <submittedName>
        <fullName evidence="1">DNA-3-methyladenine glycosylase I</fullName>
        <ecNumber evidence="1">3.2.2.20</ecNumber>
    </submittedName>
</protein>
<organism evidence="1 2">
    <name type="scientific">Phenylobacterium koreense</name>
    <dbReference type="NCBI Taxonomy" id="266125"/>
    <lineage>
        <taxon>Bacteria</taxon>
        <taxon>Pseudomonadati</taxon>
        <taxon>Pseudomonadota</taxon>
        <taxon>Alphaproteobacteria</taxon>
        <taxon>Caulobacterales</taxon>
        <taxon>Caulobacteraceae</taxon>
        <taxon>Phenylobacterium</taxon>
    </lineage>
</organism>
<keyword evidence="1" id="KW-0378">Hydrolase</keyword>